<evidence type="ECO:0000313" key="3">
    <source>
        <dbReference type="EMBL" id="XAN08684.1"/>
    </source>
</evidence>
<dbReference type="Proteomes" id="UP001442841">
    <property type="component" value="Chromosome"/>
</dbReference>
<dbReference type="PROSITE" id="PS51186">
    <property type="entry name" value="GNAT"/>
    <property type="match status" value="1"/>
</dbReference>
<dbReference type="PANTHER" id="PTHR43441">
    <property type="entry name" value="RIBOSOMAL-PROTEIN-SERINE ACETYLTRANSFERASE"/>
    <property type="match status" value="1"/>
</dbReference>
<accession>A0ABZ3FRH4</accession>
<feature type="region of interest" description="Disordered" evidence="1">
    <location>
        <begin position="1"/>
        <end position="22"/>
    </location>
</feature>
<dbReference type="InterPro" id="IPR000182">
    <property type="entry name" value="GNAT_dom"/>
</dbReference>
<gene>
    <name evidence="3" type="ORF">AADG42_15680</name>
</gene>
<feature type="domain" description="N-acetyltransferase" evidence="2">
    <location>
        <begin position="25"/>
        <end position="188"/>
    </location>
</feature>
<dbReference type="RefSeq" id="WP_425310112.1">
    <property type="nucleotide sequence ID" value="NZ_CP154795.1"/>
</dbReference>
<dbReference type="GO" id="GO:0016740">
    <property type="term" value="F:transferase activity"/>
    <property type="evidence" value="ECO:0007669"/>
    <property type="project" value="UniProtKB-KW"/>
</dbReference>
<reference evidence="3 4" key="1">
    <citation type="submission" date="2024-04" db="EMBL/GenBank/DDBJ databases">
        <title>Isolation of an actinomycete strain from pig manure.</title>
        <authorList>
            <person name="Gong T."/>
            <person name="Yu Z."/>
            <person name="An M."/>
            <person name="Wei C."/>
            <person name="Yang W."/>
            <person name="Liu L."/>
        </authorList>
    </citation>
    <scope>NUCLEOTIDE SEQUENCE [LARGE SCALE GENOMIC DNA]</scope>
    <source>
        <strain evidence="3 4">ZF39</strain>
    </source>
</reference>
<name>A0ABZ3FRH4_9ACTN</name>
<sequence>MTRVNEYAQPIGDPVTDWTPPEGPERVTLVGRSAQLEPLRRDHAQSFLPSVASHPELWTYLRVEPPRTPEEAYAVIDRILAGADVPFALIRRDTGEPRGMLTLMRIDRVNGVIEVGNILYAPELQRTRVTTEAFHVLAAHVFEDLGYRRFEWKCDSLNEPSRRAALRLGFTEEGTFRSHVVYKGRNRDTTWFAMTVDEWPRIREAHRRWLAESNFGADGRQVQKMSEVFASLDA</sequence>
<dbReference type="InterPro" id="IPR051908">
    <property type="entry name" value="Ribosomal_N-acetyltransferase"/>
</dbReference>
<dbReference type="PANTHER" id="PTHR43441:SF2">
    <property type="entry name" value="FAMILY ACETYLTRANSFERASE, PUTATIVE (AFU_ORTHOLOGUE AFUA_7G00850)-RELATED"/>
    <property type="match status" value="1"/>
</dbReference>
<protein>
    <submittedName>
        <fullName evidence="3">GNAT family protein</fullName>
        <ecNumber evidence="3">2.-.-.-</ecNumber>
    </submittedName>
</protein>
<proteinExistence type="predicted"/>
<keyword evidence="3" id="KW-0808">Transferase</keyword>
<dbReference type="EC" id="2.-.-.-" evidence="3"/>
<evidence type="ECO:0000313" key="4">
    <source>
        <dbReference type="Proteomes" id="UP001442841"/>
    </source>
</evidence>
<dbReference type="EMBL" id="CP154795">
    <property type="protein sequence ID" value="XAN08684.1"/>
    <property type="molecule type" value="Genomic_DNA"/>
</dbReference>
<evidence type="ECO:0000256" key="1">
    <source>
        <dbReference type="SAM" id="MobiDB-lite"/>
    </source>
</evidence>
<dbReference type="SUPFAM" id="SSF55729">
    <property type="entry name" value="Acyl-CoA N-acyltransferases (Nat)"/>
    <property type="match status" value="1"/>
</dbReference>
<keyword evidence="4" id="KW-1185">Reference proteome</keyword>
<dbReference type="InterPro" id="IPR016181">
    <property type="entry name" value="Acyl_CoA_acyltransferase"/>
</dbReference>
<dbReference type="Gene3D" id="3.40.630.30">
    <property type="match status" value="1"/>
</dbReference>
<organism evidence="3 4">
    <name type="scientific">Ammonicoccus fulvus</name>
    <dbReference type="NCBI Taxonomy" id="3138240"/>
    <lineage>
        <taxon>Bacteria</taxon>
        <taxon>Bacillati</taxon>
        <taxon>Actinomycetota</taxon>
        <taxon>Actinomycetes</taxon>
        <taxon>Propionibacteriales</taxon>
        <taxon>Propionibacteriaceae</taxon>
        <taxon>Ammonicoccus</taxon>
    </lineage>
</organism>
<evidence type="ECO:0000259" key="2">
    <source>
        <dbReference type="PROSITE" id="PS51186"/>
    </source>
</evidence>
<dbReference type="Pfam" id="PF13302">
    <property type="entry name" value="Acetyltransf_3"/>
    <property type="match status" value="1"/>
</dbReference>